<reference evidence="4 5" key="1">
    <citation type="journal article" date="2023" name="Plants (Basel)">
        <title>Bridging the Gap: Combining Genomics and Transcriptomics Approaches to Understand Stylosanthes scabra, an Orphan Legume from the Brazilian Caatinga.</title>
        <authorList>
            <person name="Ferreira-Neto J.R.C."/>
            <person name="da Silva M.D."/>
            <person name="Binneck E."/>
            <person name="de Melo N.F."/>
            <person name="da Silva R.H."/>
            <person name="de Melo A.L.T.M."/>
            <person name="Pandolfi V."/>
            <person name="Bustamante F.O."/>
            <person name="Brasileiro-Vidal A.C."/>
            <person name="Benko-Iseppon A.M."/>
        </authorList>
    </citation>
    <scope>NUCLEOTIDE SEQUENCE [LARGE SCALE GENOMIC DNA]</scope>
    <source>
        <tissue evidence="4">Leaves</tissue>
    </source>
</reference>
<evidence type="ECO:0000256" key="2">
    <source>
        <dbReference type="SAM" id="Phobius"/>
    </source>
</evidence>
<proteinExistence type="predicted"/>
<feature type="transmembrane region" description="Helical" evidence="2">
    <location>
        <begin position="145"/>
        <end position="162"/>
    </location>
</feature>
<keyword evidence="2" id="KW-0812">Transmembrane</keyword>
<dbReference type="Pfam" id="PF10536">
    <property type="entry name" value="PMD"/>
    <property type="match status" value="1"/>
</dbReference>
<evidence type="ECO:0000259" key="3">
    <source>
        <dbReference type="Pfam" id="PF10536"/>
    </source>
</evidence>
<keyword evidence="2" id="KW-0472">Membrane</keyword>
<sequence>MFVSGVFYQVVWTPYADPLLQPVIPPWLVQSIGTWHVVCPLLCFPIVEWHQVDRVVRQFGSRQHIPSQPLNIDEMHVHDGRWGRGEWYPNFLQGWYEMWRGRAAHRLPLDLHPDLRPSRSYLEWYFQWANLVLVARGTSRTSLCSTFPLIFLFLICPLLSCISQRMATCQKYAHEEGVRSEYATGEGAVPGGAGGRGQSKSRLRSHQFRSRRFRSPRFRSPRCIHQRLGLAMG</sequence>
<dbReference type="Proteomes" id="UP001341840">
    <property type="component" value="Unassembled WGS sequence"/>
</dbReference>
<name>A0ABU6RVP8_9FABA</name>
<feature type="region of interest" description="Disordered" evidence="1">
    <location>
        <begin position="184"/>
        <end position="212"/>
    </location>
</feature>
<organism evidence="4 5">
    <name type="scientific">Stylosanthes scabra</name>
    <dbReference type="NCBI Taxonomy" id="79078"/>
    <lineage>
        <taxon>Eukaryota</taxon>
        <taxon>Viridiplantae</taxon>
        <taxon>Streptophyta</taxon>
        <taxon>Embryophyta</taxon>
        <taxon>Tracheophyta</taxon>
        <taxon>Spermatophyta</taxon>
        <taxon>Magnoliopsida</taxon>
        <taxon>eudicotyledons</taxon>
        <taxon>Gunneridae</taxon>
        <taxon>Pentapetalae</taxon>
        <taxon>rosids</taxon>
        <taxon>fabids</taxon>
        <taxon>Fabales</taxon>
        <taxon>Fabaceae</taxon>
        <taxon>Papilionoideae</taxon>
        <taxon>50 kb inversion clade</taxon>
        <taxon>dalbergioids sensu lato</taxon>
        <taxon>Dalbergieae</taxon>
        <taxon>Pterocarpus clade</taxon>
        <taxon>Stylosanthes</taxon>
    </lineage>
</organism>
<dbReference type="InterPro" id="IPR019557">
    <property type="entry name" value="AminoTfrase-like_pln_mobile"/>
</dbReference>
<dbReference type="EMBL" id="JASCZI010032098">
    <property type="protein sequence ID" value="MED6127876.1"/>
    <property type="molecule type" value="Genomic_DNA"/>
</dbReference>
<protein>
    <recommendedName>
        <fullName evidence="3">Aminotransferase-like plant mobile domain-containing protein</fullName>
    </recommendedName>
</protein>
<dbReference type="InterPro" id="IPR044824">
    <property type="entry name" value="MAIN-like"/>
</dbReference>
<evidence type="ECO:0000313" key="4">
    <source>
        <dbReference type="EMBL" id="MED6127876.1"/>
    </source>
</evidence>
<gene>
    <name evidence="4" type="ORF">PIB30_092254</name>
</gene>
<accession>A0ABU6RVP8</accession>
<feature type="compositionally biased region" description="Basic residues" evidence="1">
    <location>
        <begin position="199"/>
        <end position="212"/>
    </location>
</feature>
<evidence type="ECO:0000313" key="5">
    <source>
        <dbReference type="Proteomes" id="UP001341840"/>
    </source>
</evidence>
<keyword evidence="2" id="KW-1133">Transmembrane helix</keyword>
<dbReference type="PANTHER" id="PTHR46033:SF8">
    <property type="entry name" value="PROTEIN MAINTENANCE OF MERISTEMS-LIKE"/>
    <property type="match status" value="1"/>
</dbReference>
<keyword evidence="5" id="KW-1185">Reference proteome</keyword>
<evidence type="ECO:0000256" key="1">
    <source>
        <dbReference type="SAM" id="MobiDB-lite"/>
    </source>
</evidence>
<feature type="compositionally biased region" description="Gly residues" evidence="1">
    <location>
        <begin position="188"/>
        <end position="197"/>
    </location>
</feature>
<feature type="domain" description="Aminotransferase-like plant mobile" evidence="3">
    <location>
        <begin position="9"/>
        <end position="125"/>
    </location>
</feature>
<comment type="caution">
    <text evidence="4">The sequence shown here is derived from an EMBL/GenBank/DDBJ whole genome shotgun (WGS) entry which is preliminary data.</text>
</comment>
<dbReference type="PANTHER" id="PTHR46033">
    <property type="entry name" value="PROTEIN MAIN-LIKE 2"/>
    <property type="match status" value="1"/>
</dbReference>